<comment type="similarity">
    <text evidence="1">Belongs to the XseB family.</text>
</comment>
<dbReference type="InterPro" id="IPR037004">
    <property type="entry name" value="Exonuc_VII_ssu_sf"/>
</dbReference>
<keyword evidence="2" id="KW-0963">Cytoplasm</keyword>
<dbReference type="AlphaFoldDB" id="A0A0A2C878"/>
<dbReference type="SUPFAM" id="SSF116842">
    <property type="entry name" value="XseB-like"/>
    <property type="match status" value="1"/>
</dbReference>
<comment type="caution">
    <text evidence="7">The sequence shown here is derived from an EMBL/GenBank/DDBJ whole genome shotgun (WGS) entry which is preliminary data.</text>
</comment>
<organism evidence="7 8">
    <name type="scientific">Prochlorococcus marinus str. PAC1</name>
    <dbReference type="NCBI Taxonomy" id="59924"/>
    <lineage>
        <taxon>Bacteria</taxon>
        <taxon>Bacillati</taxon>
        <taxon>Cyanobacteriota</taxon>
        <taxon>Cyanophyceae</taxon>
        <taxon>Synechococcales</taxon>
        <taxon>Prochlorococcaceae</taxon>
        <taxon>Prochlorococcus</taxon>
    </lineage>
</organism>
<dbReference type="Pfam" id="PF02609">
    <property type="entry name" value="Exonuc_VII_S"/>
    <property type="match status" value="1"/>
</dbReference>
<proteinExistence type="inferred from homology"/>
<evidence type="ECO:0000256" key="2">
    <source>
        <dbReference type="ARBA" id="ARBA00022490"/>
    </source>
</evidence>
<evidence type="ECO:0000256" key="6">
    <source>
        <dbReference type="NCBIfam" id="TIGR01280"/>
    </source>
</evidence>
<dbReference type="EMBL" id="JNAX01000005">
    <property type="protein sequence ID" value="KGG21757.1"/>
    <property type="molecule type" value="Genomic_DNA"/>
</dbReference>
<dbReference type="InterPro" id="IPR003761">
    <property type="entry name" value="Exonuc_VII_S"/>
</dbReference>
<dbReference type="Proteomes" id="UP000030392">
    <property type="component" value="Unassembled WGS sequence"/>
</dbReference>
<accession>A0A0A2C878</accession>
<dbReference type="Gene3D" id="1.10.287.1040">
    <property type="entry name" value="Exonuclease VII, small subunit"/>
    <property type="match status" value="1"/>
</dbReference>
<name>A0A0A2C878_PROMR</name>
<dbReference type="NCBIfam" id="TIGR01280">
    <property type="entry name" value="xseB"/>
    <property type="match status" value="1"/>
</dbReference>
<protein>
    <recommendedName>
        <fullName evidence="6">Exodeoxyribonuclease VII small subunit</fullName>
        <ecNumber evidence="6">3.1.11.6</ecNumber>
    </recommendedName>
</protein>
<gene>
    <name evidence="7" type="ORF">EV03_0497</name>
</gene>
<evidence type="ECO:0000256" key="4">
    <source>
        <dbReference type="ARBA" id="ARBA00022801"/>
    </source>
</evidence>
<keyword evidence="4 7" id="KW-0378">Hydrolase</keyword>
<reference evidence="8" key="1">
    <citation type="journal article" date="2014" name="Sci. Data">
        <title>Genomes of diverse isolates of the marine cyanobacterium Prochlorococcus.</title>
        <authorList>
            <person name="Biller S."/>
            <person name="Berube P."/>
            <person name="Thompson J."/>
            <person name="Kelly L."/>
            <person name="Roggensack S."/>
            <person name="Awad L."/>
            <person name="Roache-Johnson K."/>
            <person name="Ding H."/>
            <person name="Giovannoni S.J."/>
            <person name="Moore L.R."/>
            <person name="Chisholm S.W."/>
        </authorList>
    </citation>
    <scope>NUCLEOTIDE SEQUENCE [LARGE SCALE GENOMIC DNA]</scope>
    <source>
        <strain evidence="8">PAC1</strain>
    </source>
</reference>
<dbReference type="GO" id="GO:0009318">
    <property type="term" value="C:exodeoxyribonuclease VII complex"/>
    <property type="evidence" value="ECO:0007669"/>
    <property type="project" value="UniProtKB-UniRule"/>
</dbReference>
<evidence type="ECO:0000256" key="5">
    <source>
        <dbReference type="ARBA" id="ARBA00022839"/>
    </source>
</evidence>
<dbReference type="GO" id="GO:0008855">
    <property type="term" value="F:exodeoxyribonuclease VII activity"/>
    <property type="evidence" value="ECO:0007669"/>
    <property type="project" value="UniProtKB-UniRule"/>
</dbReference>
<evidence type="ECO:0000256" key="3">
    <source>
        <dbReference type="ARBA" id="ARBA00022722"/>
    </source>
</evidence>
<evidence type="ECO:0000313" key="7">
    <source>
        <dbReference type="EMBL" id="KGG21757.1"/>
    </source>
</evidence>
<dbReference type="RefSeq" id="WP_052038635.1">
    <property type="nucleotide sequence ID" value="NZ_CP138967.1"/>
</dbReference>
<keyword evidence="3" id="KW-0540">Nuclease</keyword>
<evidence type="ECO:0000256" key="1">
    <source>
        <dbReference type="ARBA" id="ARBA00009998"/>
    </source>
</evidence>
<dbReference type="EC" id="3.1.11.6" evidence="6"/>
<keyword evidence="5" id="KW-0269">Exonuclease</keyword>
<evidence type="ECO:0000313" key="8">
    <source>
        <dbReference type="Proteomes" id="UP000030392"/>
    </source>
</evidence>
<sequence length="96" mass="11302">MPIENQVIPNHLSMSNKVTNKKNIEIFKQDINRLSYEESISALETILNNVQDENISLDEIQINYIKGHLLLKHCEELLQFCEQEINEINPEFFELD</sequence>
<dbReference type="GO" id="GO:0006308">
    <property type="term" value="P:DNA catabolic process"/>
    <property type="evidence" value="ECO:0007669"/>
    <property type="project" value="UniProtKB-UniRule"/>
</dbReference>